<evidence type="ECO:0000313" key="2">
    <source>
        <dbReference type="EMBL" id="KAH7268387.1"/>
    </source>
</evidence>
<evidence type="ECO:0000313" key="3">
    <source>
        <dbReference type="Proteomes" id="UP000736672"/>
    </source>
</evidence>
<dbReference type="Proteomes" id="UP000736672">
    <property type="component" value="Unassembled WGS sequence"/>
</dbReference>
<dbReference type="AlphaFoldDB" id="A0A9P9R780"/>
<keyword evidence="3" id="KW-1185">Reference proteome</keyword>
<protein>
    <submittedName>
        <fullName evidence="2">Uncharacterized protein</fullName>
    </submittedName>
</protein>
<reference evidence="2" key="1">
    <citation type="journal article" date="2021" name="Nat. Commun.">
        <title>Genetic determinants of endophytism in the Arabidopsis root mycobiome.</title>
        <authorList>
            <person name="Mesny F."/>
            <person name="Miyauchi S."/>
            <person name="Thiergart T."/>
            <person name="Pickel B."/>
            <person name="Atanasova L."/>
            <person name="Karlsson M."/>
            <person name="Huettel B."/>
            <person name="Barry K.W."/>
            <person name="Haridas S."/>
            <person name="Chen C."/>
            <person name="Bauer D."/>
            <person name="Andreopoulos W."/>
            <person name="Pangilinan J."/>
            <person name="LaButti K."/>
            <person name="Riley R."/>
            <person name="Lipzen A."/>
            <person name="Clum A."/>
            <person name="Drula E."/>
            <person name="Henrissat B."/>
            <person name="Kohler A."/>
            <person name="Grigoriev I.V."/>
            <person name="Martin F.M."/>
            <person name="Hacquard S."/>
        </authorList>
    </citation>
    <scope>NUCLEOTIDE SEQUENCE</scope>
    <source>
        <strain evidence="2">FSSC 5 MPI-SDFR-AT-0091</strain>
    </source>
</reference>
<feature type="region of interest" description="Disordered" evidence="1">
    <location>
        <begin position="1"/>
        <end position="38"/>
    </location>
</feature>
<dbReference type="EMBL" id="JAGTJS010000005">
    <property type="protein sequence ID" value="KAH7268387.1"/>
    <property type="molecule type" value="Genomic_DNA"/>
</dbReference>
<proteinExistence type="predicted"/>
<accession>A0A9P9R780</accession>
<organism evidence="2 3">
    <name type="scientific">Fusarium solani</name>
    <name type="common">Filamentous fungus</name>
    <dbReference type="NCBI Taxonomy" id="169388"/>
    <lineage>
        <taxon>Eukaryota</taxon>
        <taxon>Fungi</taxon>
        <taxon>Dikarya</taxon>
        <taxon>Ascomycota</taxon>
        <taxon>Pezizomycotina</taxon>
        <taxon>Sordariomycetes</taxon>
        <taxon>Hypocreomycetidae</taxon>
        <taxon>Hypocreales</taxon>
        <taxon>Nectriaceae</taxon>
        <taxon>Fusarium</taxon>
        <taxon>Fusarium solani species complex</taxon>
    </lineage>
</organism>
<feature type="compositionally biased region" description="Polar residues" evidence="1">
    <location>
        <begin position="10"/>
        <end position="35"/>
    </location>
</feature>
<comment type="caution">
    <text evidence="2">The sequence shown here is derived from an EMBL/GenBank/DDBJ whole genome shotgun (WGS) entry which is preliminary data.</text>
</comment>
<sequence length="165" mass="17821">MDAHTALPQLPSNTFMDAHTVSNTPNVQPASTSPDALTMTAVPNMPLIHDSGVAQETISYFEGFDLDLVAATSPLPDIEFTASDFDLLGNPLSPANPHPANGQNTIPITSDTPRDRKTSCVKCFRPRPSGSNTQEDQGLCRACYAKLRRAQLRAARQWGGQVSRD</sequence>
<feature type="region of interest" description="Disordered" evidence="1">
    <location>
        <begin position="91"/>
        <end position="113"/>
    </location>
</feature>
<feature type="compositionally biased region" description="Polar residues" evidence="1">
    <location>
        <begin position="101"/>
        <end position="111"/>
    </location>
</feature>
<dbReference type="OrthoDB" id="5095051at2759"/>
<evidence type="ECO:0000256" key="1">
    <source>
        <dbReference type="SAM" id="MobiDB-lite"/>
    </source>
</evidence>
<gene>
    <name evidence="2" type="ORF">B0J15DRAFT_462403</name>
</gene>
<name>A0A9P9R780_FUSSL</name>